<dbReference type="SMART" id="SM00108">
    <property type="entry name" value="B_lectin"/>
    <property type="match status" value="1"/>
</dbReference>
<dbReference type="Gene3D" id="1.10.510.10">
    <property type="entry name" value="Transferase(Phosphotransferase) domain 1"/>
    <property type="match status" value="1"/>
</dbReference>
<dbReference type="GO" id="GO:0030246">
    <property type="term" value="F:carbohydrate binding"/>
    <property type="evidence" value="ECO:0007669"/>
    <property type="project" value="UniProtKB-KW"/>
</dbReference>
<dbReference type="Pfam" id="PF08276">
    <property type="entry name" value="PAN_2"/>
    <property type="match status" value="1"/>
</dbReference>
<keyword evidence="14" id="KW-0812">Transmembrane</keyword>
<dbReference type="PIRSF" id="PIRSF000641">
    <property type="entry name" value="SRK"/>
    <property type="match status" value="1"/>
</dbReference>
<gene>
    <name evidence="19" type="ORF">STAS_06282</name>
</gene>
<evidence type="ECO:0000256" key="6">
    <source>
        <dbReference type="ARBA" id="ARBA00022741"/>
    </source>
</evidence>
<keyword evidence="14" id="KW-1133">Transmembrane helix</keyword>
<dbReference type="FunFam" id="3.30.200.20:FF:000195">
    <property type="entry name" value="G-type lectin S-receptor-like serine/threonine-protein kinase"/>
    <property type="match status" value="1"/>
</dbReference>
<dbReference type="CDD" id="cd00028">
    <property type="entry name" value="B_lectin"/>
    <property type="match status" value="1"/>
</dbReference>
<evidence type="ECO:0000256" key="12">
    <source>
        <dbReference type="ARBA" id="ARBA00048679"/>
    </source>
</evidence>
<dbReference type="GO" id="GO:0005524">
    <property type="term" value="F:ATP binding"/>
    <property type="evidence" value="ECO:0007669"/>
    <property type="project" value="UniProtKB-KW"/>
</dbReference>
<sequence>MDLSHVVLLTIFVLIPTIPATNDTLNTSDSIRDGETLVSSGGTFELGFFSLRNPSRRYLGIWFRNITVRTYVWVANGPNPLDSSGGILRFVGPTRNLALLDGGPNGTVVWSANSSGSGSGPYSARLLDSGNLVVRATGPESGPPAWQSFEHPSDTFLPGMSFGVNYARGIDARYTSWRAADDDPSPGDYTSRLDPTGYPQIFLTGPGGRVVNRVGPWNGARFSGAVGTRNNPSLRMSRDEVVYTEDNEDTSVVTLLKVVPFGVVQRRTWDGGSWVVNFNLTDEPCDSYNRCGAHGLCDDGSCGCLNGFVRRGSGVGCMRRSGLRCSGDVFERYSGIKLPDARNCTVNGEATLLSDCEAECSRNCSCTAYAVLDIRESVSGCLFYHGDLVDIKAMRQGGQDLYIRLGPGGLGSKGNSNRVKLIASVTSVAGVFLVAVSIVFVCYRKRMKDKNRRKSVAGPFTGTEHGKDAELPFFNLSTISKATDHFSTQNKLGEGGFGPVYKGTMENGQEIAVKCLAKASSQGVEELKNELTLIAKLQHRNLVRLLGFCIERDENMLIYEYMPNGSLDLILFDKTKSSLLDWRKRFNIINGIAKGLLYLHQDSRLRIIHRDLKASNILLDADMNPKISDFGLARGFGGSETEAKTRRVVGTYGYMSPEYAIDGLFSVKSDVFSFGVLVLEIVSGKRNRGFSLKDHNLNLVAHAWTLYKEENLRELVDDTLGNSFDFSQVMRSIHVGLLCLQRRPEDRPSMSSVVFMQGNEVELPPVKEPGFFTERDVTAGEGSSGTNAFASENQVTVTLLEGR</sequence>
<dbReference type="GO" id="GO:0048544">
    <property type="term" value="P:recognition of pollen"/>
    <property type="evidence" value="ECO:0007669"/>
    <property type="project" value="InterPro"/>
</dbReference>
<keyword evidence="6 13" id="KW-0547">Nucleotide-binding</keyword>
<dbReference type="InterPro" id="IPR036426">
    <property type="entry name" value="Bulb-type_lectin_dom_sf"/>
</dbReference>
<dbReference type="EC" id="2.7.11.1" evidence="13"/>
<dbReference type="Proteomes" id="UP000325081">
    <property type="component" value="Unassembled WGS sequence"/>
</dbReference>
<reference evidence="20" key="1">
    <citation type="journal article" date="2019" name="Curr. Biol.">
        <title>Genome Sequence of Striga asiatica Provides Insight into the Evolution of Plant Parasitism.</title>
        <authorList>
            <person name="Yoshida S."/>
            <person name="Kim S."/>
            <person name="Wafula E.K."/>
            <person name="Tanskanen J."/>
            <person name="Kim Y.M."/>
            <person name="Honaas L."/>
            <person name="Yang Z."/>
            <person name="Spallek T."/>
            <person name="Conn C.E."/>
            <person name="Ichihashi Y."/>
            <person name="Cheong K."/>
            <person name="Cui S."/>
            <person name="Der J.P."/>
            <person name="Gundlach H."/>
            <person name="Jiao Y."/>
            <person name="Hori C."/>
            <person name="Ishida J.K."/>
            <person name="Kasahara H."/>
            <person name="Kiba T."/>
            <person name="Kim M.S."/>
            <person name="Koo N."/>
            <person name="Laohavisit A."/>
            <person name="Lee Y.H."/>
            <person name="Lumba S."/>
            <person name="McCourt P."/>
            <person name="Mortimer J.C."/>
            <person name="Mutuku J.M."/>
            <person name="Nomura T."/>
            <person name="Sasaki-Sekimoto Y."/>
            <person name="Seto Y."/>
            <person name="Wang Y."/>
            <person name="Wakatake T."/>
            <person name="Sakakibara H."/>
            <person name="Demura T."/>
            <person name="Yamaguchi S."/>
            <person name="Yoneyama K."/>
            <person name="Manabe R.I."/>
            <person name="Nelson D.C."/>
            <person name="Schulman A.H."/>
            <person name="Timko M.P."/>
            <person name="dePamphilis C.W."/>
            <person name="Choi D."/>
            <person name="Shirasu K."/>
        </authorList>
    </citation>
    <scope>NUCLEOTIDE SEQUENCE [LARGE SCALE GENOMIC DNA]</scope>
    <source>
        <strain evidence="20">cv. UVA1</strain>
    </source>
</reference>
<evidence type="ECO:0000259" key="16">
    <source>
        <dbReference type="PROSITE" id="PS50011"/>
    </source>
</evidence>
<evidence type="ECO:0000256" key="15">
    <source>
        <dbReference type="SAM" id="SignalP"/>
    </source>
</evidence>
<dbReference type="InterPro" id="IPR000719">
    <property type="entry name" value="Prot_kinase_dom"/>
</dbReference>
<feature type="domain" description="Protein kinase" evidence="16">
    <location>
        <begin position="486"/>
        <end position="771"/>
    </location>
</feature>
<dbReference type="PROSITE" id="PS00108">
    <property type="entry name" value="PROTEIN_KINASE_ST"/>
    <property type="match status" value="1"/>
</dbReference>
<feature type="transmembrane region" description="Helical" evidence="14">
    <location>
        <begin position="421"/>
        <end position="443"/>
    </location>
</feature>
<evidence type="ECO:0000256" key="4">
    <source>
        <dbReference type="ARBA" id="ARBA00022679"/>
    </source>
</evidence>
<dbReference type="GO" id="GO:0106310">
    <property type="term" value="F:protein serine kinase activity"/>
    <property type="evidence" value="ECO:0007669"/>
    <property type="project" value="RHEA"/>
</dbReference>
<dbReference type="InterPro" id="IPR001480">
    <property type="entry name" value="Bulb-type_lectin_dom"/>
</dbReference>
<dbReference type="CDD" id="cd14066">
    <property type="entry name" value="STKc_IRAK"/>
    <property type="match status" value="1"/>
</dbReference>
<dbReference type="OrthoDB" id="785331at2759"/>
<dbReference type="Gene3D" id="2.90.10.10">
    <property type="entry name" value="Bulb-type lectin domain"/>
    <property type="match status" value="1"/>
</dbReference>
<comment type="catalytic activity">
    <reaction evidence="11 13">
        <text>L-threonyl-[protein] + ATP = O-phospho-L-threonyl-[protein] + ADP + H(+)</text>
        <dbReference type="Rhea" id="RHEA:46608"/>
        <dbReference type="Rhea" id="RHEA-COMP:11060"/>
        <dbReference type="Rhea" id="RHEA-COMP:11605"/>
        <dbReference type="ChEBI" id="CHEBI:15378"/>
        <dbReference type="ChEBI" id="CHEBI:30013"/>
        <dbReference type="ChEBI" id="CHEBI:30616"/>
        <dbReference type="ChEBI" id="CHEBI:61977"/>
        <dbReference type="ChEBI" id="CHEBI:456216"/>
        <dbReference type="EC" id="2.7.11.1"/>
    </reaction>
</comment>
<feature type="chain" id="PRO_5023024966" description="Receptor-like serine/threonine-protein kinase" evidence="15">
    <location>
        <begin position="21"/>
        <end position="803"/>
    </location>
</feature>
<keyword evidence="20" id="KW-1185">Reference proteome</keyword>
<evidence type="ECO:0000256" key="2">
    <source>
        <dbReference type="ARBA" id="ARBA00022475"/>
    </source>
</evidence>
<keyword evidence="14" id="KW-0472">Membrane</keyword>
<dbReference type="Pfam" id="PF01453">
    <property type="entry name" value="B_lectin"/>
    <property type="match status" value="1"/>
</dbReference>
<dbReference type="SMART" id="SM00220">
    <property type="entry name" value="S_TKc"/>
    <property type="match status" value="1"/>
</dbReference>
<dbReference type="Pfam" id="PF07714">
    <property type="entry name" value="PK_Tyr_Ser-Thr"/>
    <property type="match status" value="1"/>
</dbReference>
<evidence type="ECO:0000256" key="14">
    <source>
        <dbReference type="SAM" id="Phobius"/>
    </source>
</evidence>
<evidence type="ECO:0000256" key="3">
    <source>
        <dbReference type="ARBA" id="ARBA00022527"/>
    </source>
</evidence>
<keyword evidence="7 13" id="KW-0418">Kinase</keyword>
<dbReference type="CDD" id="cd01098">
    <property type="entry name" value="PAN_AP_plant"/>
    <property type="match status" value="1"/>
</dbReference>
<dbReference type="InterPro" id="IPR000858">
    <property type="entry name" value="S_locus_glycoprot_dom"/>
</dbReference>
<evidence type="ECO:0000256" key="8">
    <source>
        <dbReference type="ARBA" id="ARBA00022840"/>
    </source>
</evidence>
<keyword evidence="2" id="KW-1003">Cell membrane</keyword>
<evidence type="ECO:0000256" key="5">
    <source>
        <dbReference type="ARBA" id="ARBA00022729"/>
    </source>
</evidence>
<dbReference type="GO" id="GO:0005886">
    <property type="term" value="C:plasma membrane"/>
    <property type="evidence" value="ECO:0007669"/>
    <property type="project" value="UniProtKB-SubCell"/>
</dbReference>
<dbReference type="AlphaFoldDB" id="A0A5A7PBQ5"/>
<protein>
    <recommendedName>
        <fullName evidence="13">Receptor-like serine/threonine-protein kinase</fullName>
        <ecNumber evidence="13">2.7.11.1</ecNumber>
    </recommendedName>
</protein>
<proteinExistence type="inferred from homology"/>
<dbReference type="Gene3D" id="3.30.200.20">
    <property type="entry name" value="Phosphorylase Kinase, domain 1"/>
    <property type="match status" value="1"/>
</dbReference>
<feature type="domain" description="Bulb-type lectin" evidence="17">
    <location>
        <begin position="22"/>
        <end position="147"/>
    </location>
</feature>
<evidence type="ECO:0000256" key="10">
    <source>
        <dbReference type="ARBA" id="ARBA00023180"/>
    </source>
</evidence>
<keyword evidence="3 13" id="KW-0723">Serine/threonine-protein kinase</keyword>
<accession>A0A5A7PBQ5</accession>
<comment type="caution">
    <text evidence="19">The sequence shown here is derived from an EMBL/GenBank/DDBJ whole genome shotgun (WGS) entry which is preliminary data.</text>
</comment>
<organism evidence="19 20">
    <name type="scientific">Striga asiatica</name>
    <name type="common">Asiatic witchweed</name>
    <name type="synonym">Buchnera asiatica</name>
    <dbReference type="NCBI Taxonomy" id="4170"/>
    <lineage>
        <taxon>Eukaryota</taxon>
        <taxon>Viridiplantae</taxon>
        <taxon>Streptophyta</taxon>
        <taxon>Embryophyta</taxon>
        <taxon>Tracheophyta</taxon>
        <taxon>Spermatophyta</taxon>
        <taxon>Magnoliopsida</taxon>
        <taxon>eudicotyledons</taxon>
        <taxon>Gunneridae</taxon>
        <taxon>Pentapetalae</taxon>
        <taxon>asterids</taxon>
        <taxon>lamiids</taxon>
        <taxon>Lamiales</taxon>
        <taxon>Orobanchaceae</taxon>
        <taxon>Buchnereae</taxon>
        <taxon>Striga</taxon>
    </lineage>
</organism>
<dbReference type="InterPro" id="IPR001245">
    <property type="entry name" value="Ser-Thr/Tyr_kinase_cat_dom"/>
</dbReference>
<evidence type="ECO:0000259" key="17">
    <source>
        <dbReference type="PROSITE" id="PS50927"/>
    </source>
</evidence>
<dbReference type="PROSITE" id="PS50948">
    <property type="entry name" value="PAN"/>
    <property type="match status" value="1"/>
</dbReference>
<dbReference type="SMART" id="SM00473">
    <property type="entry name" value="PAN_AP"/>
    <property type="match status" value="1"/>
</dbReference>
<evidence type="ECO:0000256" key="9">
    <source>
        <dbReference type="ARBA" id="ARBA00023157"/>
    </source>
</evidence>
<keyword evidence="8 13" id="KW-0067">ATP-binding</keyword>
<dbReference type="SUPFAM" id="SSF56112">
    <property type="entry name" value="Protein kinase-like (PK-like)"/>
    <property type="match status" value="1"/>
</dbReference>
<keyword evidence="19" id="KW-0430">Lectin</keyword>
<dbReference type="PANTHER" id="PTHR27002:SF851">
    <property type="entry name" value="G-TYPE LECTIN S-RECEPTOR-LIKE SERINE_THREONINE-PROTEIN KINASE SD1-1"/>
    <property type="match status" value="1"/>
</dbReference>
<dbReference type="PROSITE" id="PS50011">
    <property type="entry name" value="PROTEIN_KINASE_DOM"/>
    <property type="match status" value="1"/>
</dbReference>
<evidence type="ECO:0000256" key="13">
    <source>
        <dbReference type="PIRNR" id="PIRNR000641"/>
    </source>
</evidence>
<comment type="catalytic activity">
    <reaction evidence="12 13">
        <text>L-seryl-[protein] + ATP = O-phospho-L-seryl-[protein] + ADP + H(+)</text>
        <dbReference type="Rhea" id="RHEA:17989"/>
        <dbReference type="Rhea" id="RHEA-COMP:9863"/>
        <dbReference type="Rhea" id="RHEA-COMP:11604"/>
        <dbReference type="ChEBI" id="CHEBI:15378"/>
        <dbReference type="ChEBI" id="CHEBI:29999"/>
        <dbReference type="ChEBI" id="CHEBI:30616"/>
        <dbReference type="ChEBI" id="CHEBI:83421"/>
        <dbReference type="ChEBI" id="CHEBI:456216"/>
        <dbReference type="EC" id="2.7.11.1"/>
    </reaction>
</comment>
<dbReference type="InterPro" id="IPR003609">
    <property type="entry name" value="Pan_app"/>
</dbReference>
<name>A0A5A7PBQ5_STRAF</name>
<dbReference type="InterPro" id="IPR024171">
    <property type="entry name" value="SRK-like_kinase"/>
</dbReference>
<dbReference type="InterPro" id="IPR011009">
    <property type="entry name" value="Kinase-like_dom_sf"/>
</dbReference>
<evidence type="ECO:0000313" key="20">
    <source>
        <dbReference type="Proteomes" id="UP000325081"/>
    </source>
</evidence>
<dbReference type="EMBL" id="BKCP01004339">
    <property type="protein sequence ID" value="GER30345.1"/>
    <property type="molecule type" value="Genomic_DNA"/>
</dbReference>
<keyword evidence="9" id="KW-1015">Disulfide bond</keyword>
<dbReference type="InterPro" id="IPR008271">
    <property type="entry name" value="Ser/Thr_kinase_AS"/>
</dbReference>
<evidence type="ECO:0000256" key="1">
    <source>
        <dbReference type="ARBA" id="ARBA00004251"/>
    </source>
</evidence>
<comment type="similarity">
    <text evidence="13">Belongs to the protein kinase superfamily. Ser/Thr protein kinase family.</text>
</comment>
<dbReference type="SUPFAM" id="SSF51110">
    <property type="entry name" value="alpha-D-mannose-specific plant lectins"/>
    <property type="match status" value="1"/>
</dbReference>
<feature type="domain" description="Apple" evidence="18">
    <location>
        <begin position="325"/>
        <end position="406"/>
    </location>
</feature>
<evidence type="ECO:0000259" key="18">
    <source>
        <dbReference type="PROSITE" id="PS50948"/>
    </source>
</evidence>
<dbReference type="Pfam" id="PF00954">
    <property type="entry name" value="S_locus_glycop"/>
    <property type="match status" value="1"/>
</dbReference>
<comment type="subcellular location">
    <subcellularLocation>
        <location evidence="1">Cell membrane</location>
        <topology evidence="1">Single-pass type I membrane protein</topology>
    </subcellularLocation>
</comment>
<keyword evidence="10" id="KW-0325">Glycoprotein</keyword>
<evidence type="ECO:0000256" key="7">
    <source>
        <dbReference type="ARBA" id="ARBA00022777"/>
    </source>
</evidence>
<keyword evidence="5 15" id="KW-0732">Signal</keyword>
<feature type="signal peptide" evidence="15">
    <location>
        <begin position="1"/>
        <end position="20"/>
    </location>
</feature>
<dbReference type="PROSITE" id="PS50927">
    <property type="entry name" value="BULB_LECTIN"/>
    <property type="match status" value="1"/>
</dbReference>
<dbReference type="FunFam" id="1.10.510.10:FF:000060">
    <property type="entry name" value="G-type lectin S-receptor-like serine/threonine-protein kinase"/>
    <property type="match status" value="1"/>
</dbReference>
<evidence type="ECO:0000256" key="11">
    <source>
        <dbReference type="ARBA" id="ARBA00047899"/>
    </source>
</evidence>
<evidence type="ECO:0000313" key="19">
    <source>
        <dbReference type="EMBL" id="GER30345.1"/>
    </source>
</evidence>
<keyword evidence="4 13" id="KW-0808">Transferase</keyword>
<dbReference type="GO" id="GO:0004674">
    <property type="term" value="F:protein serine/threonine kinase activity"/>
    <property type="evidence" value="ECO:0007669"/>
    <property type="project" value="UniProtKB-KW"/>
</dbReference>
<dbReference type="PANTHER" id="PTHR27002">
    <property type="entry name" value="RECEPTOR-LIKE SERINE/THREONINE-PROTEIN KINASE SD1-8"/>
    <property type="match status" value="1"/>
</dbReference>